<organism evidence="3 4">
    <name type="scientific">Actinacidiphila paucisporea</name>
    <dbReference type="NCBI Taxonomy" id="310782"/>
    <lineage>
        <taxon>Bacteria</taxon>
        <taxon>Bacillati</taxon>
        <taxon>Actinomycetota</taxon>
        <taxon>Actinomycetes</taxon>
        <taxon>Kitasatosporales</taxon>
        <taxon>Streptomycetaceae</taxon>
        <taxon>Actinacidiphila</taxon>
    </lineage>
</organism>
<evidence type="ECO:0000313" key="3">
    <source>
        <dbReference type="EMBL" id="SHL18053.1"/>
    </source>
</evidence>
<evidence type="ECO:0000259" key="2">
    <source>
        <dbReference type="Pfam" id="PF05713"/>
    </source>
</evidence>
<name>A0A1M6YIT9_9ACTN</name>
<dbReference type="AlphaFoldDB" id="A0A1M6YIT9"/>
<keyword evidence="4" id="KW-1185">Reference proteome</keyword>
<feature type="compositionally biased region" description="Basic residues" evidence="1">
    <location>
        <begin position="32"/>
        <end position="44"/>
    </location>
</feature>
<evidence type="ECO:0000313" key="4">
    <source>
        <dbReference type="Proteomes" id="UP000184111"/>
    </source>
</evidence>
<protein>
    <submittedName>
        <fullName evidence="3">Mobilisation protein (MobC)</fullName>
    </submittedName>
</protein>
<accession>A0A1M6YIT9</accession>
<dbReference type="InterPro" id="IPR008687">
    <property type="entry name" value="MobC"/>
</dbReference>
<feature type="domain" description="Bacterial mobilisation" evidence="2">
    <location>
        <begin position="106"/>
        <end position="131"/>
    </location>
</feature>
<dbReference type="Proteomes" id="UP000184111">
    <property type="component" value="Unassembled WGS sequence"/>
</dbReference>
<gene>
    <name evidence="3" type="ORF">SAMN05216499_1034</name>
</gene>
<reference evidence="3 4" key="1">
    <citation type="submission" date="2016-11" db="EMBL/GenBank/DDBJ databases">
        <authorList>
            <person name="Jaros S."/>
            <person name="Januszkiewicz K."/>
            <person name="Wedrychowicz H."/>
        </authorList>
    </citation>
    <scope>NUCLEOTIDE SEQUENCE [LARGE SCALE GENOMIC DNA]</scope>
    <source>
        <strain evidence="3 4">CGMCC 4.2025</strain>
    </source>
</reference>
<dbReference type="STRING" id="310782.SAMN05216499_1034"/>
<proteinExistence type="predicted"/>
<dbReference type="EMBL" id="FRBI01000003">
    <property type="protein sequence ID" value="SHL18053.1"/>
    <property type="molecule type" value="Genomic_DNA"/>
</dbReference>
<sequence length="156" mass="16559">MPAAEREDGPGVPSGEKQPLSPAPSNTTVRAAPRRRLRQSSLRPHRICPRFSDAEWTAVQQAADAADLAPGGYAAAATLAAASSVNPTAAVADYRRGVQELMESNRQLAAVGNNLNQVAHFLNAGGQPATDLRQLLHRFDTALSGVDDAVAWLVRR</sequence>
<dbReference type="Pfam" id="PF05713">
    <property type="entry name" value="MobC"/>
    <property type="match status" value="1"/>
</dbReference>
<feature type="region of interest" description="Disordered" evidence="1">
    <location>
        <begin position="1"/>
        <end position="44"/>
    </location>
</feature>
<evidence type="ECO:0000256" key="1">
    <source>
        <dbReference type="SAM" id="MobiDB-lite"/>
    </source>
</evidence>